<evidence type="ECO:0000313" key="3">
    <source>
        <dbReference type="Proteomes" id="UP000765509"/>
    </source>
</evidence>
<name>A0A9Q3BDK0_9BASI</name>
<gene>
    <name evidence="2" type="ORF">O181_002842</name>
</gene>
<evidence type="ECO:0000256" key="1">
    <source>
        <dbReference type="SAM" id="MobiDB-lite"/>
    </source>
</evidence>
<feature type="region of interest" description="Disordered" evidence="1">
    <location>
        <begin position="23"/>
        <end position="78"/>
    </location>
</feature>
<feature type="compositionally biased region" description="Polar residues" evidence="1">
    <location>
        <begin position="23"/>
        <end position="41"/>
    </location>
</feature>
<evidence type="ECO:0000313" key="2">
    <source>
        <dbReference type="EMBL" id="MBW0463127.1"/>
    </source>
</evidence>
<dbReference type="AlphaFoldDB" id="A0A9Q3BDK0"/>
<dbReference type="Proteomes" id="UP000765509">
    <property type="component" value="Unassembled WGS sequence"/>
</dbReference>
<organism evidence="2 3">
    <name type="scientific">Austropuccinia psidii MF-1</name>
    <dbReference type="NCBI Taxonomy" id="1389203"/>
    <lineage>
        <taxon>Eukaryota</taxon>
        <taxon>Fungi</taxon>
        <taxon>Dikarya</taxon>
        <taxon>Basidiomycota</taxon>
        <taxon>Pucciniomycotina</taxon>
        <taxon>Pucciniomycetes</taxon>
        <taxon>Pucciniales</taxon>
        <taxon>Sphaerophragmiaceae</taxon>
        <taxon>Austropuccinia</taxon>
    </lineage>
</organism>
<comment type="caution">
    <text evidence="2">The sequence shown here is derived from an EMBL/GenBank/DDBJ whole genome shotgun (WGS) entry which is preliminary data.</text>
</comment>
<proteinExistence type="predicted"/>
<accession>A0A9Q3BDK0</accession>
<sequence length="212" mass="23439">MQTQETLLATINNLQNDVNKLKVGTNTTNKAPAVETSQTTCKKTHHNVKGTQQARSEPPPSLSTPKKKKEIAQLPKSSPIREVTAPTVRRSPLQLISPDFLPAFKGVKAALFAHIKALWGIFEKHDIPKLQPEEALIQFYQQFSDEADITKAVQDLSSLQLVNNQDVITLAKDKFRKENLACGISHLSDSYIAHIRGTLALLGITIWSPNLA</sequence>
<dbReference type="OrthoDB" id="3045408at2759"/>
<dbReference type="EMBL" id="AVOT02000489">
    <property type="protein sequence ID" value="MBW0463127.1"/>
    <property type="molecule type" value="Genomic_DNA"/>
</dbReference>
<keyword evidence="3" id="KW-1185">Reference proteome</keyword>
<reference evidence="2" key="1">
    <citation type="submission" date="2021-03" db="EMBL/GenBank/DDBJ databases">
        <title>Draft genome sequence of rust myrtle Austropuccinia psidii MF-1, a brazilian biotype.</title>
        <authorList>
            <person name="Quecine M.C."/>
            <person name="Pachon D.M.R."/>
            <person name="Bonatelli M.L."/>
            <person name="Correr F.H."/>
            <person name="Franceschini L.M."/>
            <person name="Leite T.F."/>
            <person name="Margarido G.R.A."/>
            <person name="Almeida C.A."/>
            <person name="Ferrarezi J.A."/>
            <person name="Labate C.A."/>
        </authorList>
    </citation>
    <scope>NUCLEOTIDE SEQUENCE</scope>
    <source>
        <strain evidence="2">MF-1</strain>
    </source>
</reference>
<protein>
    <submittedName>
        <fullName evidence="2">Uncharacterized protein</fullName>
    </submittedName>
</protein>